<proteinExistence type="predicted"/>
<dbReference type="EMBL" id="NISJ01000010">
    <property type="protein sequence ID" value="OWQ94165.1"/>
    <property type="molecule type" value="Genomic_DNA"/>
</dbReference>
<evidence type="ECO:0000313" key="1">
    <source>
        <dbReference type="EMBL" id="OWQ94165.1"/>
    </source>
</evidence>
<dbReference type="OrthoDB" id="25954at2"/>
<organism evidence="1 2">
    <name type="scientific">Sphingopyxis witflariensis</name>
    <dbReference type="NCBI Taxonomy" id="173675"/>
    <lineage>
        <taxon>Bacteria</taxon>
        <taxon>Pseudomonadati</taxon>
        <taxon>Pseudomonadota</taxon>
        <taxon>Alphaproteobacteria</taxon>
        <taxon>Sphingomonadales</taxon>
        <taxon>Sphingomonadaceae</taxon>
        <taxon>Sphingopyxis</taxon>
    </lineage>
</organism>
<dbReference type="RefSeq" id="WP_088473764.1">
    <property type="nucleotide sequence ID" value="NZ_NISJ01000010.1"/>
</dbReference>
<protein>
    <submittedName>
        <fullName evidence="1">Preprotein translocase subunit TatC</fullName>
    </submittedName>
</protein>
<dbReference type="GO" id="GO:0020037">
    <property type="term" value="F:heme binding"/>
    <property type="evidence" value="ECO:0007669"/>
    <property type="project" value="InterPro"/>
</dbReference>
<dbReference type="AlphaFoldDB" id="A0A246JNK9"/>
<name>A0A246JNK9_9SPHN</name>
<dbReference type="InterPro" id="IPR012292">
    <property type="entry name" value="Globin/Proto"/>
</dbReference>
<dbReference type="GO" id="GO:0019825">
    <property type="term" value="F:oxygen binding"/>
    <property type="evidence" value="ECO:0007669"/>
    <property type="project" value="InterPro"/>
</dbReference>
<accession>A0A246JNK9</accession>
<dbReference type="Gene3D" id="1.10.490.10">
    <property type="entry name" value="Globins"/>
    <property type="match status" value="1"/>
</dbReference>
<dbReference type="CDD" id="cd08916">
    <property type="entry name" value="TrHb3_P"/>
    <property type="match status" value="1"/>
</dbReference>
<gene>
    <name evidence="1" type="ORF">CDQ91_16115</name>
</gene>
<evidence type="ECO:0000313" key="2">
    <source>
        <dbReference type="Proteomes" id="UP000197097"/>
    </source>
</evidence>
<comment type="caution">
    <text evidence="1">The sequence shown here is derived from an EMBL/GenBank/DDBJ whole genome shotgun (WGS) entry which is preliminary data.</text>
</comment>
<sequence>MNDNSDIDEASLARLIPIFYDRVRADAELGPLFNAAVNDWAEHLERLTAFWSSVMLTTGRYKGSPMAAHLKHKAHITPALFDRWLALWSEVTDEVMPSAAAAALQAKAARIAESLQLALFFRLDDPVGDAVRRTA</sequence>
<dbReference type="InterPro" id="IPR009050">
    <property type="entry name" value="Globin-like_sf"/>
</dbReference>
<dbReference type="Proteomes" id="UP000197097">
    <property type="component" value="Unassembled WGS sequence"/>
</dbReference>
<dbReference type="SUPFAM" id="SSF46458">
    <property type="entry name" value="Globin-like"/>
    <property type="match status" value="1"/>
</dbReference>
<reference evidence="1 2" key="1">
    <citation type="journal article" date="2002" name="Int. J. Syst. Evol. Microbiol.">
        <title>Sphingopyxis witflariensis sp. nov., isolated from activated sludge.</title>
        <authorList>
            <person name="Kampfer P."/>
            <person name="Witzenberger R."/>
            <person name="Denner E.B."/>
            <person name="Busse H.J."/>
            <person name="Neef A."/>
        </authorList>
    </citation>
    <scope>NUCLEOTIDE SEQUENCE [LARGE SCALE GENOMIC DNA]</scope>
    <source>
        <strain evidence="1 2">DSM 14551</strain>
    </source>
</reference>
<keyword evidence="2" id="KW-1185">Reference proteome</keyword>